<evidence type="ECO:0000259" key="5">
    <source>
        <dbReference type="Pfam" id="PF08281"/>
    </source>
</evidence>
<sequence length="443" mass="47219">MTDPIADLGEDFVEAWPRIVRALAAFTGSLDDAQEYAAEAMARAVAEVGDRADAGGRPLGSLAAWCTAVGKRAWIDDRRRAGVELRHAQREAGELRGAIAAEAAGAAGGRDAASALDLPLGDALDDRLALLFVACDPALTEQARLVLALRVVCGLDVPRIAAHLGIQPTAAAARLTRAKHSLAKARGRFHVPEAPERRVRLPVVLASVAGMFTVAHRDVLDPRDPLDDLGRQALSIADALVAEYPDDAEVRGLRAVIRLGLARRPGRLDGHGVALPLDEVDRSRWDRRLIEAGLDDAAAAADRGDGRFVLEAAIAGLHTTAPSFAETDWTRVVGFYRALERVWGSPSVTAGRLAAELHRSLLAPESGERTAALRRIAAELQELADGSAPYAALDASLALADLAWRTGRREQAAAEYARLAELVPTEPVRRFCLARAGTAELRP</sequence>
<evidence type="ECO:0000313" key="8">
    <source>
        <dbReference type="Proteomes" id="UP001499954"/>
    </source>
</evidence>
<accession>A0ABN2QM33</accession>
<dbReference type="SUPFAM" id="SSF88659">
    <property type="entry name" value="Sigma3 and sigma4 domains of RNA polymerase sigma factors"/>
    <property type="match status" value="1"/>
</dbReference>
<keyword evidence="4" id="KW-0804">Transcription</keyword>
<evidence type="ECO:0000256" key="1">
    <source>
        <dbReference type="ARBA" id="ARBA00010641"/>
    </source>
</evidence>
<evidence type="ECO:0008006" key="9">
    <source>
        <dbReference type="Google" id="ProtNLM"/>
    </source>
</evidence>
<dbReference type="Proteomes" id="UP001499954">
    <property type="component" value="Unassembled WGS sequence"/>
</dbReference>
<feature type="domain" description="RNA polymerase sigma factor 70 region 4 type 2" evidence="5">
    <location>
        <begin position="138"/>
        <end position="179"/>
    </location>
</feature>
<reference evidence="7 8" key="1">
    <citation type="journal article" date="2019" name="Int. J. Syst. Evol. Microbiol.">
        <title>The Global Catalogue of Microorganisms (GCM) 10K type strain sequencing project: providing services to taxonomists for standard genome sequencing and annotation.</title>
        <authorList>
            <consortium name="The Broad Institute Genomics Platform"/>
            <consortium name="The Broad Institute Genome Sequencing Center for Infectious Disease"/>
            <person name="Wu L."/>
            <person name="Ma J."/>
        </authorList>
    </citation>
    <scope>NUCLEOTIDE SEQUENCE [LARGE SCALE GENOMIC DNA]</scope>
    <source>
        <strain evidence="7 8">JCM 13584</strain>
    </source>
</reference>
<comment type="similarity">
    <text evidence="1">Belongs to the sigma-70 factor family. ECF subfamily.</text>
</comment>
<evidence type="ECO:0000256" key="3">
    <source>
        <dbReference type="ARBA" id="ARBA00023082"/>
    </source>
</evidence>
<dbReference type="InterPro" id="IPR036388">
    <property type="entry name" value="WH-like_DNA-bd_sf"/>
</dbReference>
<keyword evidence="8" id="KW-1185">Reference proteome</keyword>
<dbReference type="EMBL" id="BAAAMK010000004">
    <property type="protein sequence ID" value="GAA1954743.1"/>
    <property type="molecule type" value="Genomic_DNA"/>
</dbReference>
<keyword evidence="3" id="KW-0731">Sigma factor</keyword>
<evidence type="ECO:0000256" key="4">
    <source>
        <dbReference type="ARBA" id="ARBA00023163"/>
    </source>
</evidence>
<dbReference type="PANTHER" id="PTHR47756:SF2">
    <property type="entry name" value="BLL6612 PROTEIN"/>
    <property type="match status" value="1"/>
</dbReference>
<evidence type="ECO:0000313" key="7">
    <source>
        <dbReference type="EMBL" id="GAA1954743.1"/>
    </source>
</evidence>
<organism evidence="7 8">
    <name type="scientific">Agromyces allii</name>
    <dbReference type="NCBI Taxonomy" id="393607"/>
    <lineage>
        <taxon>Bacteria</taxon>
        <taxon>Bacillati</taxon>
        <taxon>Actinomycetota</taxon>
        <taxon>Actinomycetes</taxon>
        <taxon>Micrococcales</taxon>
        <taxon>Microbacteriaceae</taxon>
        <taxon>Agromyces</taxon>
    </lineage>
</organism>
<dbReference type="InterPro" id="IPR013324">
    <property type="entry name" value="RNA_pol_sigma_r3/r4-like"/>
</dbReference>
<gene>
    <name evidence="7" type="ORF">GCM10009717_20830</name>
</gene>
<dbReference type="PANTHER" id="PTHR47756">
    <property type="entry name" value="BLL6612 PROTEIN-RELATED"/>
    <property type="match status" value="1"/>
</dbReference>
<dbReference type="Gene3D" id="1.10.1740.10">
    <property type="match status" value="1"/>
</dbReference>
<evidence type="ECO:0000259" key="6">
    <source>
        <dbReference type="Pfam" id="PF20239"/>
    </source>
</evidence>
<name>A0ABN2QM33_9MICO</name>
<proteinExistence type="inferred from homology"/>
<dbReference type="InterPro" id="IPR046531">
    <property type="entry name" value="DUF6596"/>
</dbReference>
<dbReference type="InterPro" id="IPR013249">
    <property type="entry name" value="RNA_pol_sigma70_r4_t2"/>
</dbReference>
<feature type="domain" description="DUF6596" evidence="6">
    <location>
        <begin position="200"/>
        <end position="300"/>
    </location>
</feature>
<dbReference type="Pfam" id="PF20239">
    <property type="entry name" value="DUF6596"/>
    <property type="match status" value="1"/>
</dbReference>
<keyword evidence="2" id="KW-0805">Transcription regulation</keyword>
<dbReference type="Pfam" id="PF08281">
    <property type="entry name" value="Sigma70_r4_2"/>
    <property type="match status" value="1"/>
</dbReference>
<comment type="caution">
    <text evidence="7">The sequence shown here is derived from an EMBL/GenBank/DDBJ whole genome shotgun (WGS) entry which is preliminary data.</text>
</comment>
<dbReference type="Gene3D" id="1.10.10.10">
    <property type="entry name" value="Winged helix-like DNA-binding domain superfamily/Winged helix DNA-binding domain"/>
    <property type="match status" value="1"/>
</dbReference>
<dbReference type="RefSeq" id="WP_211373549.1">
    <property type="nucleotide sequence ID" value="NZ_BAAAMK010000004.1"/>
</dbReference>
<evidence type="ECO:0000256" key="2">
    <source>
        <dbReference type="ARBA" id="ARBA00023015"/>
    </source>
</evidence>
<protein>
    <recommendedName>
        <fullName evidence="9">RNA polymerase sigma-70 factor (ECF subfamily)</fullName>
    </recommendedName>
</protein>